<feature type="binding site" evidence="12">
    <location>
        <position position="124"/>
    </location>
    <ligand>
        <name>Zn(2+)</name>
        <dbReference type="ChEBI" id="CHEBI:29105"/>
    </ligand>
</feature>
<dbReference type="InterPro" id="IPR006680">
    <property type="entry name" value="Amidohydro-rel"/>
</dbReference>
<organism evidence="14 15">
    <name type="scientific">Haploplasma axanthum</name>
    <name type="common">Acholeplasma axanthum</name>
    <dbReference type="NCBI Taxonomy" id="29552"/>
    <lineage>
        <taxon>Bacteria</taxon>
        <taxon>Bacillati</taxon>
        <taxon>Mycoplasmatota</taxon>
        <taxon>Mollicutes</taxon>
        <taxon>Acholeplasmatales</taxon>
        <taxon>Acholeplasmataceae</taxon>
        <taxon>Haploplasma</taxon>
    </lineage>
</organism>
<evidence type="ECO:0000256" key="11">
    <source>
        <dbReference type="PIRSR" id="PIRSR038994-2"/>
    </source>
</evidence>
<protein>
    <recommendedName>
        <fullName evidence="3">N-acetylglucosamine-6-phosphate deacetylase</fullName>
        <ecNumber evidence="2">3.5.1.25</ecNumber>
    </recommendedName>
</protein>
<dbReference type="KEGG" id="aaxa:NCTC10138_01721"/>
<keyword evidence="6 9" id="KW-0119">Carbohydrate metabolism</keyword>
<evidence type="ECO:0000256" key="1">
    <source>
        <dbReference type="ARBA" id="ARBA00010716"/>
    </source>
</evidence>
<feature type="binding site" evidence="12">
    <location>
        <position position="190"/>
    </location>
    <ligand>
        <name>Zn(2+)</name>
        <dbReference type="ChEBI" id="CHEBI:29105"/>
    </ligand>
</feature>
<dbReference type="SUPFAM" id="SSF51338">
    <property type="entry name" value="Composite domain of metallo-dependent hydrolases"/>
    <property type="match status" value="1"/>
</dbReference>
<feature type="binding site" evidence="12">
    <location>
        <position position="211"/>
    </location>
    <ligand>
        <name>Zn(2+)</name>
        <dbReference type="ChEBI" id="CHEBI:29105"/>
    </ligand>
</feature>
<dbReference type="InterPro" id="IPR032466">
    <property type="entry name" value="Metal_Hydrolase"/>
</dbReference>
<dbReference type="EMBL" id="LR215048">
    <property type="protein sequence ID" value="VEU81323.1"/>
    <property type="molecule type" value="Genomic_DNA"/>
</dbReference>
<evidence type="ECO:0000256" key="5">
    <source>
        <dbReference type="ARBA" id="ARBA00022801"/>
    </source>
</evidence>
<proteinExistence type="inferred from homology"/>
<keyword evidence="4 12" id="KW-0479">Metal-binding</keyword>
<feature type="binding site" evidence="11">
    <location>
        <begin position="302"/>
        <end position="304"/>
    </location>
    <ligand>
        <name>substrate</name>
    </ligand>
</feature>
<dbReference type="SUPFAM" id="SSF51556">
    <property type="entry name" value="Metallo-dependent hydrolases"/>
    <property type="match status" value="1"/>
</dbReference>
<dbReference type="GO" id="GO:0046872">
    <property type="term" value="F:metal ion binding"/>
    <property type="evidence" value="ECO:0007669"/>
    <property type="project" value="UniProtKB-KW"/>
</dbReference>
<dbReference type="Gene3D" id="2.30.40.10">
    <property type="entry name" value="Urease, subunit C, domain 1"/>
    <property type="match status" value="1"/>
</dbReference>
<evidence type="ECO:0000256" key="12">
    <source>
        <dbReference type="PIRSR" id="PIRSR038994-3"/>
    </source>
</evidence>
<accession>A0A449BFV8</accession>
<reference evidence="14 15" key="1">
    <citation type="submission" date="2019-01" db="EMBL/GenBank/DDBJ databases">
        <authorList>
            <consortium name="Pathogen Informatics"/>
        </authorList>
    </citation>
    <scope>NUCLEOTIDE SEQUENCE [LARGE SCALE GENOMIC DNA]</scope>
    <source>
        <strain evidence="14 15">NCTC10138</strain>
    </source>
</reference>
<dbReference type="Proteomes" id="UP000289841">
    <property type="component" value="Chromosome"/>
</dbReference>
<evidence type="ECO:0000313" key="14">
    <source>
        <dbReference type="EMBL" id="VEU81323.1"/>
    </source>
</evidence>
<dbReference type="CDD" id="cd00854">
    <property type="entry name" value="NagA"/>
    <property type="match status" value="1"/>
</dbReference>
<dbReference type="Pfam" id="PF01979">
    <property type="entry name" value="Amidohydro_1"/>
    <property type="match status" value="1"/>
</dbReference>
<feature type="binding site" evidence="11">
    <location>
        <position position="222"/>
    </location>
    <ligand>
        <name>substrate</name>
    </ligand>
</feature>
<dbReference type="InterPro" id="IPR003764">
    <property type="entry name" value="GlcNAc_6-P_deAcase"/>
</dbReference>
<dbReference type="FunFam" id="3.20.20.140:FF:000004">
    <property type="entry name" value="N-acetylglucosamine-6-phosphate deacetylase"/>
    <property type="match status" value="1"/>
</dbReference>
<feature type="binding site" evidence="11">
    <location>
        <position position="246"/>
    </location>
    <ligand>
        <name>substrate</name>
    </ligand>
</feature>
<evidence type="ECO:0000256" key="8">
    <source>
        <dbReference type="ARBA" id="ARBA00060590"/>
    </source>
</evidence>
<evidence type="ECO:0000259" key="13">
    <source>
        <dbReference type="Pfam" id="PF01979"/>
    </source>
</evidence>
<dbReference type="GO" id="GO:0008448">
    <property type="term" value="F:N-acetylglucosamine-6-phosphate deacetylase activity"/>
    <property type="evidence" value="ECO:0007669"/>
    <property type="project" value="UniProtKB-EC"/>
</dbReference>
<feature type="binding site" evidence="11">
    <location>
        <begin position="214"/>
        <end position="215"/>
    </location>
    <ligand>
        <name>substrate</name>
    </ligand>
</feature>
<evidence type="ECO:0000256" key="6">
    <source>
        <dbReference type="ARBA" id="ARBA00023277"/>
    </source>
</evidence>
<dbReference type="EC" id="3.5.1.25" evidence="2"/>
<evidence type="ECO:0000256" key="3">
    <source>
        <dbReference type="ARBA" id="ARBA00018029"/>
    </source>
</evidence>
<comment type="similarity">
    <text evidence="1 9">Belongs to the metallo-dependent hydrolases superfamily. NagA family.</text>
</comment>
<sequence>MTTLKNLTIYTEEGILKNAYIKFDKTISEIGTGNIDGIDMKGKILIPGYIEQHIHGVSGADTMDATFEAIDAMVTNLPKEGITSFFPTTMTETEENIINALKNIKEYKEKSTSKGADIVGVHLEGPFINIKFKGAQRGDAIRKPSVELFKKFNEASGNLVKHVTFAPEIEGADEFIKYLKANKIVASIGHTNATDEEAFNAIKLGANHFTHAYNAMSPFHHRNIGVIGAMLLSDNTFAEVITDGIHSSFNAVKMLYKSKGYKNIVLITDSMRAKLLPDGESEIGGQKVYVKGLEARLEDGTLAGSILRFEDGVKNFRRVNNCSIEEIIEMASVNPAKLHNLFDSKGSIKVGKDADFIITNDNLDVLETYCLGVRLK</sequence>
<keyword evidence="5 9" id="KW-0378">Hydrolase</keyword>
<comment type="pathway">
    <text evidence="8">Amino-sugar metabolism; N-acetylneuraminate degradation; D-fructose 6-phosphate from N-acetylneuraminate: step 4/5.</text>
</comment>
<gene>
    <name evidence="14" type="primary">nagA_2</name>
    <name evidence="14" type="ORF">NCTC10138_01721</name>
</gene>
<dbReference type="NCBIfam" id="TIGR00221">
    <property type="entry name" value="nagA"/>
    <property type="match status" value="1"/>
</dbReference>
<dbReference type="GO" id="GO:0006046">
    <property type="term" value="P:N-acetylglucosamine catabolic process"/>
    <property type="evidence" value="ECO:0007669"/>
    <property type="project" value="TreeGrafter"/>
</dbReference>
<evidence type="ECO:0000256" key="4">
    <source>
        <dbReference type="ARBA" id="ARBA00022723"/>
    </source>
</evidence>
<keyword evidence="15" id="KW-1185">Reference proteome</keyword>
<dbReference type="AlphaFoldDB" id="A0A449BFV8"/>
<evidence type="ECO:0000256" key="2">
    <source>
        <dbReference type="ARBA" id="ARBA00011899"/>
    </source>
</evidence>
<evidence type="ECO:0000256" key="7">
    <source>
        <dbReference type="ARBA" id="ARBA00047647"/>
    </source>
</evidence>
<comment type="catalytic activity">
    <reaction evidence="7">
        <text>N-acetyl-D-glucosamine 6-phosphate + H2O = D-glucosamine 6-phosphate + acetate</text>
        <dbReference type="Rhea" id="RHEA:22936"/>
        <dbReference type="ChEBI" id="CHEBI:15377"/>
        <dbReference type="ChEBI" id="CHEBI:30089"/>
        <dbReference type="ChEBI" id="CHEBI:57513"/>
        <dbReference type="ChEBI" id="CHEBI:58725"/>
        <dbReference type="EC" id="3.5.1.25"/>
    </reaction>
</comment>
<dbReference type="Gene3D" id="3.20.20.140">
    <property type="entry name" value="Metal-dependent hydrolases"/>
    <property type="match status" value="1"/>
</dbReference>
<comment type="cofactor">
    <cofactor evidence="12">
        <name>a divalent metal cation</name>
        <dbReference type="ChEBI" id="CHEBI:60240"/>
    </cofactor>
    <text evidence="12">Binds 1 divalent metal cation per subunit.</text>
</comment>
<dbReference type="STRING" id="1278311.GCA_000428705_01517"/>
<dbReference type="PANTHER" id="PTHR11113:SF14">
    <property type="entry name" value="N-ACETYLGLUCOSAMINE-6-PHOSPHATE DEACETYLASE"/>
    <property type="match status" value="1"/>
</dbReference>
<dbReference type="RefSeq" id="WP_026390941.1">
    <property type="nucleotide sequence ID" value="NZ_LR215048.1"/>
</dbReference>
<dbReference type="InterPro" id="IPR011059">
    <property type="entry name" value="Metal-dep_hydrolase_composite"/>
</dbReference>
<feature type="active site" description="Proton donor/acceptor" evidence="10">
    <location>
        <position position="269"/>
    </location>
</feature>
<evidence type="ECO:0000256" key="10">
    <source>
        <dbReference type="PIRSR" id="PIRSR038994-1"/>
    </source>
</evidence>
<evidence type="ECO:0000313" key="15">
    <source>
        <dbReference type="Proteomes" id="UP000289841"/>
    </source>
</evidence>
<evidence type="ECO:0000256" key="9">
    <source>
        <dbReference type="PIRNR" id="PIRNR038994"/>
    </source>
</evidence>
<dbReference type="OrthoDB" id="9776488at2"/>
<feature type="binding site" evidence="11">
    <location>
        <position position="135"/>
    </location>
    <ligand>
        <name>substrate</name>
    </ligand>
</feature>
<dbReference type="PIRSF" id="PIRSF038994">
    <property type="entry name" value="NagA"/>
    <property type="match status" value="1"/>
</dbReference>
<dbReference type="PANTHER" id="PTHR11113">
    <property type="entry name" value="N-ACETYLGLUCOSAMINE-6-PHOSPHATE DEACETYLASE"/>
    <property type="match status" value="1"/>
</dbReference>
<feature type="domain" description="Amidohydrolase-related" evidence="13">
    <location>
        <begin position="44"/>
        <end position="372"/>
    </location>
</feature>
<name>A0A449BFV8_HAPAX</name>